<sequence length="518" mass="60435">MKKILLVLILFNFAQANSQEKIGEFNHKSKTSNNDIIRSTSIFNYKNNNIATFILKGENIYGYLLNSNFQFIKKINIKNINPKYNILIGSFYDKNDSYNLILSNKIKNKFIFITFSFNSNNTVTRFHNLKNNNLVFLQSVSKSNICYLLFLNKKNSNIISKSYNSSGEKSTRVFDFHKTNFLINETKRVSLKKLITDFTKPNNNKIKNLEYELTKINETTQKNSVDEKPFFNNSIQKSYTPPHSIEITSRFSKLYVRDNTTIITLDKNRFYTQILKLNLDKGDYTFEKIKKPLFKEKSIRKRSNSFIHEDKIFLITATKKKLNCSIHNLHTLKKIKEIKANYNSPISFKNSLITQEGGAFKKHREFDNTSKFLRKVSESNIGIGVIKNNTEYEMIIGSEKLAEDGYNMVFDAISLGLGIYTNSLSYGSFSSYLTTKSVKFHSLFDENLNHKKGKIKKNIYDNIIVFIKLDKQQNIDDVYYSQIEDLNQPKGINIFKLNNNIVLGYYHPKTQKYLFHKF</sequence>
<keyword evidence="3" id="KW-1185">Reference proteome</keyword>
<proteinExistence type="predicted"/>
<dbReference type="Proteomes" id="UP000194221">
    <property type="component" value="Unassembled WGS sequence"/>
</dbReference>
<evidence type="ECO:0000313" key="3">
    <source>
        <dbReference type="Proteomes" id="UP000194221"/>
    </source>
</evidence>
<dbReference type="STRING" id="1635173.WH52_03875"/>
<organism evidence="2 3">
    <name type="scientific">Tenacibaculum holothuriorum</name>
    <dbReference type="NCBI Taxonomy" id="1635173"/>
    <lineage>
        <taxon>Bacteria</taxon>
        <taxon>Pseudomonadati</taxon>
        <taxon>Bacteroidota</taxon>
        <taxon>Flavobacteriia</taxon>
        <taxon>Flavobacteriales</taxon>
        <taxon>Flavobacteriaceae</taxon>
        <taxon>Tenacibaculum</taxon>
    </lineage>
</organism>
<gene>
    <name evidence="2" type="ORF">WH52_03875</name>
</gene>
<evidence type="ECO:0000256" key="1">
    <source>
        <dbReference type="SAM" id="SignalP"/>
    </source>
</evidence>
<evidence type="ECO:0000313" key="2">
    <source>
        <dbReference type="EMBL" id="OSY88815.1"/>
    </source>
</evidence>
<feature type="signal peptide" evidence="1">
    <location>
        <begin position="1"/>
        <end position="18"/>
    </location>
</feature>
<comment type="caution">
    <text evidence="2">The sequence shown here is derived from an EMBL/GenBank/DDBJ whole genome shotgun (WGS) entry which is preliminary data.</text>
</comment>
<dbReference type="AlphaFoldDB" id="A0A1Y2PEE4"/>
<name>A0A1Y2PEE4_9FLAO</name>
<dbReference type="OrthoDB" id="912496at2"/>
<keyword evidence="1" id="KW-0732">Signal</keyword>
<feature type="chain" id="PRO_5013028353" evidence="1">
    <location>
        <begin position="19"/>
        <end position="518"/>
    </location>
</feature>
<dbReference type="EMBL" id="LAPZ01000002">
    <property type="protein sequence ID" value="OSY88815.1"/>
    <property type="molecule type" value="Genomic_DNA"/>
</dbReference>
<dbReference type="RefSeq" id="WP_086029621.1">
    <property type="nucleotide sequence ID" value="NZ_LAPZ01000002.1"/>
</dbReference>
<protein>
    <submittedName>
        <fullName evidence="2">Uncharacterized protein</fullName>
    </submittedName>
</protein>
<accession>A0A1Y2PEE4</accession>
<dbReference type="InParanoid" id="A0A1Y2PEE4"/>
<reference evidence="2 3" key="1">
    <citation type="submission" date="2015-03" db="EMBL/GenBank/DDBJ databases">
        <title>Genome sequence of Tenacibaculum sp. S2-2, isolated from intestinal microbiota of sea cucumber, Apostichopus japonicas.</title>
        <authorList>
            <person name="Shao Z."/>
            <person name="Wang L."/>
            <person name="Li X."/>
        </authorList>
    </citation>
    <scope>NUCLEOTIDE SEQUENCE [LARGE SCALE GENOMIC DNA]</scope>
    <source>
        <strain evidence="2 3">S2-2</strain>
    </source>
</reference>